<name>A0A6N9NL16_9FLAO</name>
<evidence type="ECO:0000256" key="1">
    <source>
        <dbReference type="ARBA" id="ARBA00022737"/>
    </source>
</evidence>
<protein>
    <submittedName>
        <fullName evidence="5">Tetratricopeptide repeat protein</fullName>
    </submittedName>
</protein>
<sequence>MSVIQTPKKAIHFSQLLAALLVLMFCFQLEIKAQQSVNYVDEYVSYREALDLFDKEKYGPAQEKFSQAMTFINNTSSEAYKDAKYLHAICAIELFHADAEALLVDFIHQYPESKNIKQAYFNLGKFEFRKKRYDDAIEYFDKIVVSDLEVKQQPEYYFKKGYSLFSEERFDEAANNFYEIVDTDNPYTSTARYYYAHISYHNGKYETAARNFKKIQNDPLFAHIVPYYFTQIYYLQEKYDTLLAYAPGLLDSTKTDRAAEISRLVGDAYYRTGKYAESLPYLEKYMIGNPSVRYEDKYQLGYAYYKSGDCDKSIDWLEGAIGDNDTINQSAFYSLGECFLKVNNKKQARAAFRSASEIDVDASIKEDALFNYAKLAYELSYHPYDDAILAFEEFINTYPKSRKVEDAYEYLVAVYYTTKNYKEALRSMARIKDKNYKLQQAEQRIAYYRGVELYNDGEYKSAVVHFDQSTALPIDPVLTAQATYWKADASYRVKDYDNAIGYFTEFLYLPSSAKLSYYNSAFYNTAYAFYDQKDYATAIYWFRNFISKEKGKKTPLRNDAYLRLADAYYVTTDYNKALENYEEALNIGLIEMPYATYQSAMASGLIGDNKGKSELLKLLINDYDKSDYTDDALFELAKTQLVFNNPDAALANFQRLITEFPNSSYMSESLLKKGLIYYNKNQDDMALAAFDKVVKDYGNSKNAKEALEKIRKIYVDKGDISAFEKYIDGVPFADISKARLDSTSYEIAQNSYLSGDCKGATKNLTNYISRYPNGVFKLNAHFYRADCEYKNSFFNEALLDYKVVLSAPKNKFTEDATYATAFIYKALNDTMKAISTFEKLEKIAEKPTNRFDAQYNLMELYFMNKNFDAAFKYAELILASEKLDAQLMEEVKLIKAKIDFTRENYDSAISTYEEVSKYANKRGAEAKYMVAKIRYLKGNYKGCEEMVYKLVNQVPSYPKWIGKAFILLADNFLAQDDAFNAKVTLQSVIDNADDEELIQIAKEKLNIIIKTEKEEQSKERKKAPEIELIENDSKDEKLFNEQTQAEKEEGKDEK</sequence>
<organism evidence="5 6">
    <name type="scientific">Acidiluteibacter ferrifornacis</name>
    <dbReference type="NCBI Taxonomy" id="2692424"/>
    <lineage>
        <taxon>Bacteria</taxon>
        <taxon>Pseudomonadati</taxon>
        <taxon>Bacteroidota</taxon>
        <taxon>Flavobacteriia</taxon>
        <taxon>Flavobacteriales</taxon>
        <taxon>Cryomorphaceae</taxon>
        <taxon>Acidiluteibacter</taxon>
    </lineage>
</organism>
<dbReference type="InterPro" id="IPR051012">
    <property type="entry name" value="CellSynth/LPSAsmb/PSIAsmb"/>
</dbReference>
<evidence type="ECO:0000256" key="3">
    <source>
        <dbReference type="PROSITE-ProRule" id="PRU00339"/>
    </source>
</evidence>
<dbReference type="Pfam" id="PF13181">
    <property type="entry name" value="TPR_8"/>
    <property type="match status" value="1"/>
</dbReference>
<dbReference type="Proteomes" id="UP000470771">
    <property type="component" value="Unassembled WGS sequence"/>
</dbReference>
<dbReference type="Pfam" id="PF13432">
    <property type="entry name" value="TPR_16"/>
    <property type="match status" value="3"/>
</dbReference>
<evidence type="ECO:0000313" key="6">
    <source>
        <dbReference type="Proteomes" id="UP000470771"/>
    </source>
</evidence>
<dbReference type="InterPro" id="IPR019734">
    <property type="entry name" value="TPR_rpt"/>
</dbReference>
<dbReference type="PANTHER" id="PTHR45586">
    <property type="entry name" value="TPR REPEAT-CONTAINING PROTEIN PA4667"/>
    <property type="match status" value="1"/>
</dbReference>
<accession>A0A6N9NL16</accession>
<feature type="repeat" description="TPR" evidence="3">
    <location>
        <begin position="329"/>
        <end position="362"/>
    </location>
</feature>
<feature type="repeat" description="TPR" evidence="3">
    <location>
        <begin position="558"/>
        <end position="591"/>
    </location>
</feature>
<dbReference type="InterPro" id="IPR011990">
    <property type="entry name" value="TPR-like_helical_dom_sf"/>
</dbReference>
<keyword evidence="1" id="KW-0677">Repeat</keyword>
<dbReference type="PANTHER" id="PTHR45586:SF1">
    <property type="entry name" value="LIPOPOLYSACCHARIDE ASSEMBLY PROTEIN B"/>
    <property type="match status" value="1"/>
</dbReference>
<dbReference type="PROSITE" id="PS50005">
    <property type="entry name" value="TPR"/>
    <property type="match status" value="3"/>
</dbReference>
<feature type="region of interest" description="Disordered" evidence="4">
    <location>
        <begin position="1013"/>
        <end position="1054"/>
    </location>
</feature>
<evidence type="ECO:0000313" key="5">
    <source>
        <dbReference type="EMBL" id="NBG66574.1"/>
    </source>
</evidence>
<evidence type="ECO:0000256" key="4">
    <source>
        <dbReference type="SAM" id="MobiDB-lite"/>
    </source>
</evidence>
<feature type="repeat" description="TPR" evidence="3">
    <location>
        <begin position="117"/>
        <end position="150"/>
    </location>
</feature>
<gene>
    <name evidence="5" type="ORF">GQN54_10635</name>
</gene>
<dbReference type="EMBL" id="WWNE01000008">
    <property type="protein sequence ID" value="NBG66574.1"/>
    <property type="molecule type" value="Genomic_DNA"/>
</dbReference>
<keyword evidence="6" id="KW-1185">Reference proteome</keyword>
<comment type="caution">
    <text evidence="5">The sequence shown here is derived from an EMBL/GenBank/DDBJ whole genome shotgun (WGS) entry which is preliminary data.</text>
</comment>
<dbReference type="SMART" id="SM00028">
    <property type="entry name" value="TPR"/>
    <property type="match status" value="14"/>
</dbReference>
<reference evidence="5 6" key="1">
    <citation type="submission" date="2019-12" db="EMBL/GenBank/DDBJ databases">
        <authorList>
            <person name="Zhao J."/>
        </authorList>
    </citation>
    <scope>NUCLEOTIDE SEQUENCE [LARGE SCALE GENOMIC DNA]</scope>
    <source>
        <strain evidence="5 6">S-15</strain>
    </source>
</reference>
<proteinExistence type="predicted"/>
<dbReference type="SUPFAM" id="SSF48452">
    <property type="entry name" value="TPR-like"/>
    <property type="match status" value="6"/>
</dbReference>
<evidence type="ECO:0000256" key="2">
    <source>
        <dbReference type="ARBA" id="ARBA00022803"/>
    </source>
</evidence>
<keyword evidence="2 3" id="KW-0802">TPR repeat</keyword>
<dbReference type="Pfam" id="PF13174">
    <property type="entry name" value="TPR_6"/>
    <property type="match status" value="3"/>
</dbReference>
<dbReference type="PROSITE" id="PS50293">
    <property type="entry name" value="TPR_REGION"/>
    <property type="match status" value="1"/>
</dbReference>
<dbReference type="Gene3D" id="1.25.40.10">
    <property type="entry name" value="Tetratricopeptide repeat domain"/>
    <property type="match status" value="8"/>
</dbReference>
<dbReference type="AlphaFoldDB" id="A0A6N9NL16"/>
<dbReference type="RefSeq" id="WP_160633531.1">
    <property type="nucleotide sequence ID" value="NZ_WWNE01000008.1"/>
</dbReference>